<gene>
    <name evidence="1" type="ORF">ACFP81_01540</name>
</gene>
<proteinExistence type="predicted"/>
<keyword evidence="2" id="KW-1185">Reference proteome</keyword>
<dbReference type="RefSeq" id="WP_380081852.1">
    <property type="nucleotide sequence ID" value="NZ_JBHSWD010000001.1"/>
</dbReference>
<dbReference type="Proteomes" id="UP001596297">
    <property type="component" value="Unassembled WGS sequence"/>
</dbReference>
<protein>
    <submittedName>
        <fullName evidence="1">Enoyl-CoA hydratase/isomerase family protein</fullName>
    </submittedName>
</protein>
<sequence length="105" mass="10834">MSPSLVSVSLHGSVLVLTINNPPVNAFSHGVPEGLHAGLDRAEADPAITAAVLQGAGVPLLLGPTSRPLICPGSRPRTCGGSSAAWTAFPSRWWRPYTGPRWAAG</sequence>
<name>A0ABW1YBJ9_9DEIO</name>
<evidence type="ECO:0000313" key="1">
    <source>
        <dbReference type="EMBL" id="MFC6590845.1"/>
    </source>
</evidence>
<accession>A0ABW1YBJ9</accession>
<evidence type="ECO:0000313" key="2">
    <source>
        <dbReference type="Proteomes" id="UP001596297"/>
    </source>
</evidence>
<dbReference type="Gene3D" id="3.90.226.10">
    <property type="entry name" value="2-enoyl-CoA Hydratase, Chain A, domain 1"/>
    <property type="match status" value="1"/>
</dbReference>
<dbReference type="InterPro" id="IPR029045">
    <property type="entry name" value="ClpP/crotonase-like_dom_sf"/>
</dbReference>
<dbReference type="EMBL" id="JBHSWD010000001">
    <property type="protein sequence ID" value="MFC6590845.1"/>
    <property type="molecule type" value="Genomic_DNA"/>
</dbReference>
<dbReference type="SUPFAM" id="SSF52096">
    <property type="entry name" value="ClpP/crotonase"/>
    <property type="match status" value="1"/>
</dbReference>
<comment type="caution">
    <text evidence="1">The sequence shown here is derived from an EMBL/GenBank/DDBJ whole genome shotgun (WGS) entry which is preliminary data.</text>
</comment>
<organism evidence="1 2">
    <name type="scientific">Deinococcus lacus</name>
    <dbReference type="NCBI Taxonomy" id="392561"/>
    <lineage>
        <taxon>Bacteria</taxon>
        <taxon>Thermotogati</taxon>
        <taxon>Deinococcota</taxon>
        <taxon>Deinococci</taxon>
        <taxon>Deinococcales</taxon>
        <taxon>Deinococcaceae</taxon>
        <taxon>Deinococcus</taxon>
    </lineage>
</organism>
<reference evidence="2" key="1">
    <citation type="journal article" date="2019" name="Int. J. Syst. Evol. Microbiol.">
        <title>The Global Catalogue of Microorganisms (GCM) 10K type strain sequencing project: providing services to taxonomists for standard genome sequencing and annotation.</title>
        <authorList>
            <consortium name="The Broad Institute Genomics Platform"/>
            <consortium name="The Broad Institute Genome Sequencing Center for Infectious Disease"/>
            <person name="Wu L."/>
            <person name="Ma J."/>
        </authorList>
    </citation>
    <scope>NUCLEOTIDE SEQUENCE [LARGE SCALE GENOMIC DNA]</scope>
    <source>
        <strain evidence="2">CGMCC 1.15772</strain>
    </source>
</reference>